<accession>A0AAE1A1C6</accession>
<reference evidence="3" key="1">
    <citation type="journal article" date="2023" name="G3 (Bethesda)">
        <title>A reference genome for the long-term kleptoplast-retaining sea slug Elysia crispata morphotype clarki.</title>
        <authorList>
            <person name="Eastman K.E."/>
            <person name="Pendleton A.L."/>
            <person name="Shaikh M.A."/>
            <person name="Suttiyut T."/>
            <person name="Ogas R."/>
            <person name="Tomko P."/>
            <person name="Gavelis G."/>
            <person name="Widhalm J.R."/>
            <person name="Wisecaver J.H."/>
        </authorList>
    </citation>
    <scope>NUCLEOTIDE SEQUENCE</scope>
    <source>
        <strain evidence="3">ECLA1</strain>
    </source>
</reference>
<feature type="region of interest" description="Disordered" evidence="1">
    <location>
        <begin position="153"/>
        <end position="177"/>
    </location>
</feature>
<evidence type="ECO:0000313" key="4">
    <source>
        <dbReference type="Proteomes" id="UP001283361"/>
    </source>
</evidence>
<evidence type="ECO:0000256" key="1">
    <source>
        <dbReference type="SAM" id="MobiDB-lite"/>
    </source>
</evidence>
<evidence type="ECO:0000256" key="2">
    <source>
        <dbReference type="SAM" id="SignalP"/>
    </source>
</evidence>
<dbReference type="AlphaFoldDB" id="A0AAE1A1C6"/>
<feature type="signal peptide" evidence="2">
    <location>
        <begin position="1"/>
        <end position="28"/>
    </location>
</feature>
<proteinExistence type="predicted"/>
<feature type="chain" id="PRO_5042205523" evidence="2">
    <location>
        <begin position="29"/>
        <end position="222"/>
    </location>
</feature>
<name>A0AAE1A1C6_9GAST</name>
<dbReference type="EMBL" id="JAWDGP010002824">
    <property type="protein sequence ID" value="KAK3779544.1"/>
    <property type="molecule type" value="Genomic_DNA"/>
</dbReference>
<feature type="compositionally biased region" description="Low complexity" evidence="1">
    <location>
        <begin position="163"/>
        <end position="175"/>
    </location>
</feature>
<keyword evidence="2" id="KW-0732">Signal</keyword>
<gene>
    <name evidence="3" type="ORF">RRG08_045290</name>
</gene>
<sequence length="222" mass="24977">MGGGNTFKVIGLAVLAVLLVAPPSGVRGSDLCDQAQAQRSSMCGSLLNALTSSRALYRFTRDRAVVIPVWMYQFVDPENVIQLSEFQSEINKYNAELNRLYEALTRYTTSWVYLAWEQSNVTFKNFVESLRRKLLDARNTVDDLDDSLSRLMDSQPTSVPGVSTTASTTTTSTTSPESIDSIQQKANFLTKKLKKLLRLWRNRCNSCGDSRRRRSVFVSRVD</sequence>
<evidence type="ECO:0000313" key="3">
    <source>
        <dbReference type="EMBL" id="KAK3779544.1"/>
    </source>
</evidence>
<organism evidence="3 4">
    <name type="scientific">Elysia crispata</name>
    <name type="common">lettuce slug</name>
    <dbReference type="NCBI Taxonomy" id="231223"/>
    <lineage>
        <taxon>Eukaryota</taxon>
        <taxon>Metazoa</taxon>
        <taxon>Spiralia</taxon>
        <taxon>Lophotrochozoa</taxon>
        <taxon>Mollusca</taxon>
        <taxon>Gastropoda</taxon>
        <taxon>Heterobranchia</taxon>
        <taxon>Euthyneura</taxon>
        <taxon>Panpulmonata</taxon>
        <taxon>Sacoglossa</taxon>
        <taxon>Placobranchoidea</taxon>
        <taxon>Plakobranchidae</taxon>
        <taxon>Elysia</taxon>
    </lineage>
</organism>
<comment type="caution">
    <text evidence="3">The sequence shown here is derived from an EMBL/GenBank/DDBJ whole genome shotgun (WGS) entry which is preliminary data.</text>
</comment>
<dbReference type="Proteomes" id="UP001283361">
    <property type="component" value="Unassembled WGS sequence"/>
</dbReference>
<keyword evidence="4" id="KW-1185">Reference proteome</keyword>
<protein>
    <submittedName>
        <fullName evidence="3">Uncharacterized protein</fullName>
    </submittedName>
</protein>